<accession>A0AAV7UCS2</accession>
<feature type="non-terminal residue" evidence="1">
    <location>
        <position position="154"/>
    </location>
</feature>
<keyword evidence="2" id="KW-1185">Reference proteome</keyword>
<dbReference type="EMBL" id="JANPWB010000005">
    <property type="protein sequence ID" value="KAJ1186225.1"/>
    <property type="molecule type" value="Genomic_DNA"/>
</dbReference>
<comment type="caution">
    <text evidence="1">The sequence shown here is derived from an EMBL/GenBank/DDBJ whole genome shotgun (WGS) entry which is preliminary data.</text>
</comment>
<reference evidence="1" key="1">
    <citation type="journal article" date="2022" name="bioRxiv">
        <title>Sequencing and chromosome-scale assembly of the giantPleurodeles waltlgenome.</title>
        <authorList>
            <person name="Brown T."/>
            <person name="Elewa A."/>
            <person name="Iarovenko S."/>
            <person name="Subramanian E."/>
            <person name="Araus A.J."/>
            <person name="Petzold A."/>
            <person name="Susuki M."/>
            <person name="Suzuki K.-i.T."/>
            <person name="Hayashi T."/>
            <person name="Toyoda A."/>
            <person name="Oliveira C."/>
            <person name="Osipova E."/>
            <person name="Leigh N.D."/>
            <person name="Simon A."/>
            <person name="Yun M.H."/>
        </authorList>
    </citation>
    <scope>NUCLEOTIDE SEQUENCE</scope>
    <source>
        <strain evidence="1">20211129_DDA</strain>
        <tissue evidence="1">Liver</tissue>
    </source>
</reference>
<evidence type="ECO:0000313" key="2">
    <source>
        <dbReference type="Proteomes" id="UP001066276"/>
    </source>
</evidence>
<dbReference type="Proteomes" id="UP001066276">
    <property type="component" value="Chromosome 3_1"/>
</dbReference>
<protein>
    <submittedName>
        <fullName evidence="1">Uncharacterized protein</fullName>
    </submittedName>
</protein>
<feature type="non-terminal residue" evidence="1">
    <location>
        <position position="1"/>
    </location>
</feature>
<name>A0AAV7UCS2_PLEWA</name>
<proteinExistence type="predicted"/>
<gene>
    <name evidence="1" type="ORF">NDU88_003008</name>
</gene>
<sequence length="154" mass="17504">KGGKAPWFNNHLMTLKRNCRKIERKWRKSLKEEDREEHRGSIRLYQKEIRLAQATFYGDKIEKAAGSPKEIFGVLKELLYIPACPEAMEASEEHSNNFASFFLKKIEDIYENFSGEVGGVAGHAMEKKEGDNVLQSFLPISEEGALGLLSKLKS</sequence>
<dbReference type="AlphaFoldDB" id="A0AAV7UCS2"/>
<evidence type="ECO:0000313" key="1">
    <source>
        <dbReference type="EMBL" id="KAJ1186225.1"/>
    </source>
</evidence>
<organism evidence="1 2">
    <name type="scientific">Pleurodeles waltl</name>
    <name type="common">Iberian ribbed newt</name>
    <dbReference type="NCBI Taxonomy" id="8319"/>
    <lineage>
        <taxon>Eukaryota</taxon>
        <taxon>Metazoa</taxon>
        <taxon>Chordata</taxon>
        <taxon>Craniata</taxon>
        <taxon>Vertebrata</taxon>
        <taxon>Euteleostomi</taxon>
        <taxon>Amphibia</taxon>
        <taxon>Batrachia</taxon>
        <taxon>Caudata</taxon>
        <taxon>Salamandroidea</taxon>
        <taxon>Salamandridae</taxon>
        <taxon>Pleurodelinae</taxon>
        <taxon>Pleurodeles</taxon>
    </lineage>
</organism>